<dbReference type="PANTHER" id="PTHR12323">
    <property type="entry name" value="SR-RELATED CTD ASSOCIATED FACTOR 6"/>
    <property type="match status" value="1"/>
</dbReference>
<gene>
    <name evidence="3" type="ORF">J7T54_008008</name>
</gene>
<evidence type="ECO:0000256" key="1">
    <source>
        <dbReference type="SAM" id="MobiDB-lite"/>
    </source>
</evidence>
<evidence type="ECO:0000259" key="2">
    <source>
        <dbReference type="PROSITE" id="PS51391"/>
    </source>
</evidence>
<organism evidence="3 4">
    <name type="scientific">Emericellopsis cladophorae</name>
    <dbReference type="NCBI Taxonomy" id="2686198"/>
    <lineage>
        <taxon>Eukaryota</taxon>
        <taxon>Fungi</taxon>
        <taxon>Dikarya</taxon>
        <taxon>Ascomycota</taxon>
        <taxon>Pezizomycotina</taxon>
        <taxon>Sordariomycetes</taxon>
        <taxon>Hypocreomycetidae</taxon>
        <taxon>Hypocreales</taxon>
        <taxon>Bionectriaceae</taxon>
        <taxon>Emericellopsis</taxon>
    </lineage>
</organism>
<reference evidence="3" key="1">
    <citation type="journal article" date="2021" name="J Fungi (Basel)">
        <title>Genomic and Metabolomic Analyses of the Marine Fungus Emericellopsis cladophorae: Insights into Saltwater Adaptability Mechanisms and Its Biosynthetic Potential.</title>
        <authorList>
            <person name="Goncalves M.F.M."/>
            <person name="Hilario S."/>
            <person name="Van de Peer Y."/>
            <person name="Esteves A.C."/>
            <person name="Alves A."/>
        </authorList>
    </citation>
    <scope>NUCLEOTIDE SEQUENCE</scope>
    <source>
        <strain evidence="3">MUM 19.33</strain>
    </source>
</reference>
<dbReference type="AlphaFoldDB" id="A0A9P9Y7F8"/>
<keyword evidence="4" id="KW-1185">Reference proteome</keyword>
<name>A0A9P9Y7F8_9HYPO</name>
<feature type="compositionally biased region" description="Low complexity" evidence="1">
    <location>
        <begin position="358"/>
        <end position="368"/>
    </location>
</feature>
<feature type="domain" description="CID" evidence="2">
    <location>
        <begin position="24"/>
        <end position="172"/>
    </location>
</feature>
<feature type="region of interest" description="Disordered" evidence="1">
    <location>
        <begin position="294"/>
        <end position="368"/>
    </location>
</feature>
<dbReference type="GO" id="GO:0048471">
    <property type="term" value="C:perinuclear region of cytoplasm"/>
    <property type="evidence" value="ECO:0007669"/>
    <property type="project" value="TreeGrafter"/>
</dbReference>
<dbReference type="GO" id="GO:0006874">
    <property type="term" value="P:intracellular calcium ion homeostasis"/>
    <property type="evidence" value="ECO:0007669"/>
    <property type="project" value="TreeGrafter"/>
</dbReference>
<dbReference type="PANTHER" id="PTHR12323:SF0">
    <property type="entry name" value="CALCIUM HOMEOSTASIS ENDOPLASMIC RETICULUM PROTEIN"/>
    <property type="match status" value="1"/>
</dbReference>
<protein>
    <recommendedName>
        <fullName evidence="2">CID domain-containing protein</fullName>
    </recommendedName>
</protein>
<dbReference type="PROSITE" id="PS51391">
    <property type="entry name" value="CID"/>
    <property type="match status" value="1"/>
</dbReference>
<dbReference type="InterPro" id="IPR006569">
    <property type="entry name" value="CID_dom"/>
</dbReference>
<evidence type="ECO:0000313" key="4">
    <source>
        <dbReference type="Proteomes" id="UP001055219"/>
    </source>
</evidence>
<sequence>MAQELGISKAALAASLFKADPTSLPRTTVDDLFTLLGSAVTKCSRPNVQNCKAWIVTNIVPSKNRSVALGRYLVALSRSLDSNQKPSVRRRRLHLLYVINDVLHHVKTNLGDASFGDALEAHLPVLVATVAEFKDCPKHMKKFALLLDIWENKAYVSPAHLATLRKAAAGDPSTTVPAEAQSVTSSLRISKEAPYTLPSYHGDPSTPWYDLPAATWLPHITPNSTRPMLPDLIKPIQLAPGPADPKLVAAVQDLLRDVELLFSKERKADEEPYDQINELGEQVYLDEITAASTSAPSAPAVESNGAPIGQPSSTTSSPRLEWTVAAASPFAERDASRLDAWNDDSSEYDGTKRMERWAASSAATASAK</sequence>
<proteinExistence type="predicted"/>
<accession>A0A9P9Y7F8</accession>
<dbReference type="EMBL" id="JAGIXG020000003">
    <property type="protein sequence ID" value="KAI6784914.1"/>
    <property type="molecule type" value="Genomic_DNA"/>
</dbReference>
<dbReference type="Proteomes" id="UP001055219">
    <property type="component" value="Unassembled WGS sequence"/>
</dbReference>
<dbReference type="InterPro" id="IPR008942">
    <property type="entry name" value="ENTH_VHS"/>
</dbReference>
<dbReference type="RefSeq" id="XP_051365770.1">
    <property type="nucleotide sequence ID" value="XM_051502594.1"/>
</dbReference>
<dbReference type="GeneID" id="75834480"/>
<reference evidence="3" key="2">
    <citation type="submission" date="2022-07" db="EMBL/GenBank/DDBJ databases">
        <authorList>
            <person name="Goncalves M.F.M."/>
            <person name="Hilario S."/>
            <person name="Van De Peer Y."/>
            <person name="Esteves A.C."/>
            <person name="Alves A."/>
        </authorList>
    </citation>
    <scope>NUCLEOTIDE SEQUENCE</scope>
    <source>
        <strain evidence="3">MUM 19.33</strain>
    </source>
</reference>
<dbReference type="Pfam" id="PF04818">
    <property type="entry name" value="CID"/>
    <property type="match status" value="1"/>
</dbReference>
<evidence type="ECO:0000313" key="3">
    <source>
        <dbReference type="EMBL" id="KAI6784914.1"/>
    </source>
</evidence>
<comment type="caution">
    <text evidence="3">The sequence shown here is derived from an EMBL/GenBank/DDBJ whole genome shotgun (WGS) entry which is preliminary data.</text>
</comment>
<dbReference type="OrthoDB" id="21470at2759"/>
<dbReference type="Gene3D" id="1.25.40.90">
    <property type="match status" value="1"/>
</dbReference>